<organism evidence="1 2">
    <name type="scientific">Brenneria nigrifluens DSM 30175 = ATCC 13028</name>
    <dbReference type="NCBI Taxonomy" id="1121120"/>
    <lineage>
        <taxon>Bacteria</taxon>
        <taxon>Pseudomonadati</taxon>
        <taxon>Pseudomonadota</taxon>
        <taxon>Gammaproteobacteria</taxon>
        <taxon>Enterobacterales</taxon>
        <taxon>Pectobacteriaceae</taxon>
        <taxon>Brenneria</taxon>
    </lineage>
</organism>
<dbReference type="Proteomes" id="UP000303847">
    <property type="component" value="Chromosome"/>
</dbReference>
<sequence length="107" mass="11757">MLLFCRRLAQGIFTSQSIAMSKKSTFPLELASSARIISDNLPGGNMHCCITKKPAAHAGYQPQLPSGRQTAFSFPLLDRSLMKSPSMRGFFLPVVYGEPDNSAVYRT</sequence>
<evidence type="ECO:0000313" key="2">
    <source>
        <dbReference type="Proteomes" id="UP000303847"/>
    </source>
</evidence>
<accession>A0ABX5V3K9</accession>
<protein>
    <submittedName>
        <fullName evidence="1">Uncharacterized protein</fullName>
    </submittedName>
</protein>
<gene>
    <name evidence="1" type="ORF">EH206_20135</name>
</gene>
<evidence type="ECO:0000313" key="1">
    <source>
        <dbReference type="EMBL" id="QCR06254.1"/>
    </source>
</evidence>
<proteinExistence type="predicted"/>
<name>A0ABX5V3K9_9GAMM</name>
<keyword evidence="2" id="KW-1185">Reference proteome</keyword>
<reference evidence="1 2" key="1">
    <citation type="submission" date="2018-11" db="EMBL/GenBank/DDBJ databases">
        <title>Genome sequences of Brenneria nigrifluens and Brenneria rubrifaciens.</title>
        <authorList>
            <person name="Poret-Peterson A.T."/>
            <person name="McClean A.E."/>
            <person name="Kluepfel D.A."/>
        </authorList>
    </citation>
    <scope>NUCLEOTIDE SEQUENCE [LARGE SCALE GENOMIC DNA]</scope>
    <source>
        <strain evidence="1 2">ATCC 13028</strain>
    </source>
</reference>
<dbReference type="RefSeq" id="WP_136163962.1">
    <property type="nucleotide sequence ID" value="NZ_CP034036.1"/>
</dbReference>
<dbReference type="EMBL" id="CP034036">
    <property type="protein sequence ID" value="QCR06254.1"/>
    <property type="molecule type" value="Genomic_DNA"/>
</dbReference>